<evidence type="ECO:0000259" key="1">
    <source>
        <dbReference type="PROSITE" id="PS50263"/>
    </source>
</evidence>
<dbReference type="InterPro" id="IPR003010">
    <property type="entry name" value="C-N_Hydrolase"/>
</dbReference>
<dbReference type="Proteomes" id="UP000001989">
    <property type="component" value="Plasmid pSWIT02"/>
</dbReference>
<keyword evidence="2" id="KW-0614">Plasmid</keyword>
<proteinExistence type="predicted"/>
<dbReference type="Gene3D" id="3.60.110.10">
    <property type="entry name" value="Carbon-nitrogen hydrolase"/>
    <property type="match status" value="1"/>
</dbReference>
<dbReference type="PROSITE" id="PS50263">
    <property type="entry name" value="CN_HYDROLASE"/>
    <property type="match status" value="1"/>
</dbReference>
<reference evidence="2 3" key="1">
    <citation type="journal article" date="2010" name="J. Bacteriol.">
        <title>Genome sequence of the dioxin-mineralizing bacterium Sphingomonas wittichii RW1.</title>
        <authorList>
            <person name="Miller T.R."/>
            <person name="Delcher A.L."/>
            <person name="Salzberg S.L."/>
            <person name="Saunders E."/>
            <person name="Detter J.C."/>
            <person name="Halden R.U."/>
        </authorList>
    </citation>
    <scope>NUCLEOTIDE SEQUENCE [LARGE SCALE GENOMIC DNA]</scope>
    <source>
        <strain evidence="3">DSM 6014 / CCUG 31198 / JCM 15750 / NBRC 105917 / EY 4224 / RW1</strain>
    </source>
</reference>
<organism evidence="2 3">
    <name type="scientific">Rhizorhabdus wittichii (strain DSM 6014 / CCUG 31198 / JCM 15750 / NBRC 105917 / EY 4224 / RW1)</name>
    <name type="common">Sphingomonas wittichii</name>
    <dbReference type="NCBI Taxonomy" id="392499"/>
    <lineage>
        <taxon>Bacteria</taxon>
        <taxon>Pseudomonadati</taxon>
        <taxon>Pseudomonadota</taxon>
        <taxon>Alphaproteobacteria</taxon>
        <taxon>Sphingomonadales</taxon>
        <taxon>Sphingomonadaceae</taxon>
        <taxon>Rhizorhabdus</taxon>
    </lineage>
</organism>
<protein>
    <recommendedName>
        <fullName evidence="1">CN hydrolase domain-containing protein</fullName>
    </recommendedName>
</protein>
<keyword evidence="3" id="KW-1185">Reference proteome</keyword>
<evidence type="ECO:0000313" key="3">
    <source>
        <dbReference type="Proteomes" id="UP000001989"/>
    </source>
</evidence>
<gene>
    <name evidence="2" type="ordered locus">Swit_4961</name>
</gene>
<sequence length="483" mass="54965">MRRMMGGVMDREFWIDFCERVPGAPGGLDEARWRSAVDHLICDLSRYYHVTNDVDLYLSGSAEEPSLRELFLWTYMTMKATPAEFLQVFKTFHERDLDWAEREAIQSFFELGEAPDAFGEILLGLGGVLRALDGFLASVTLDDAPAFDERGKPARRWEMPSYGAYIAPVDRQRRSGVNRPFIRRGLKNHAILPTRIGNNDVTLHYHDQLLDGERLGDRQRLRYGAALFPDLEVDLSKDDSWFHVKEIICERHGERIQGHLDEAHGAGCDMLLWPELTLDWDAIDAIQSALQDGARRERKKMTVVLAGSAHVHQDEPRPGHRNRTRIFNGRGETLADYDKRMMFSFAHKFLPDGAPDPDAARCYEKIQPGNNLPILVLEDRLVAVAICLDFCEKTSGLLPYHQLDVDLVLVPSMGFRNTTDQHLEQAHTMDVEYDTQVFLVQQTPLIAGDQARKAGQPAGYSILHPPPQRHELEQNEAFRTFCG</sequence>
<accession>A0A9J9HH41</accession>
<geneLocation type="plasmid" evidence="2 3">
    <name>pSWIT02</name>
</geneLocation>
<dbReference type="KEGG" id="swi:Swit_4961"/>
<evidence type="ECO:0000313" key="2">
    <source>
        <dbReference type="EMBL" id="ABQ71578.1"/>
    </source>
</evidence>
<dbReference type="InterPro" id="IPR036526">
    <property type="entry name" value="C-N_Hydrolase_sf"/>
</dbReference>
<dbReference type="EMBL" id="CP000701">
    <property type="protein sequence ID" value="ABQ71578.1"/>
    <property type="molecule type" value="Genomic_DNA"/>
</dbReference>
<feature type="domain" description="CN hydrolase" evidence="1">
    <location>
        <begin position="231"/>
        <end position="483"/>
    </location>
</feature>
<name>A0A9J9HH41_RHIWR</name>
<dbReference type="SUPFAM" id="SSF56317">
    <property type="entry name" value="Carbon-nitrogen hydrolase"/>
    <property type="match status" value="1"/>
</dbReference>
<dbReference type="AlphaFoldDB" id="A0A9J9HH41"/>